<evidence type="ECO:0000256" key="3">
    <source>
        <dbReference type="ARBA" id="ARBA00022763"/>
    </source>
</evidence>
<keyword evidence="6" id="KW-0539">Nucleus</keyword>
<dbReference type="FunFam" id="1.10.150.20:FF:000017">
    <property type="entry name" value="DNA excision repair protein ERCC-1"/>
    <property type="match status" value="1"/>
</dbReference>
<evidence type="ECO:0000256" key="4">
    <source>
        <dbReference type="ARBA" id="ARBA00023125"/>
    </source>
</evidence>
<dbReference type="GO" id="GO:0032204">
    <property type="term" value="P:regulation of telomere maintenance"/>
    <property type="evidence" value="ECO:0007669"/>
    <property type="project" value="UniProtKB-ARBA"/>
</dbReference>
<dbReference type="Pfam" id="PF03834">
    <property type="entry name" value="Rad10"/>
    <property type="match status" value="1"/>
</dbReference>
<evidence type="ECO:0000313" key="10">
    <source>
        <dbReference type="EMBL" id="JAS06475.1"/>
    </source>
</evidence>
<comment type="subcellular location">
    <subcellularLocation>
        <location evidence="1">Nucleus</location>
    </subcellularLocation>
</comment>
<evidence type="ECO:0000256" key="8">
    <source>
        <dbReference type="ARBA" id="ARBA00071993"/>
    </source>
</evidence>
<keyword evidence="3" id="KW-0227">DNA damage</keyword>
<dbReference type="GO" id="GO:0003684">
    <property type="term" value="F:damaged DNA binding"/>
    <property type="evidence" value="ECO:0007669"/>
    <property type="project" value="InterPro"/>
</dbReference>
<dbReference type="GO" id="GO:0006289">
    <property type="term" value="P:nucleotide-excision repair"/>
    <property type="evidence" value="ECO:0007669"/>
    <property type="project" value="UniProtKB-ARBA"/>
</dbReference>
<dbReference type="GO" id="GO:0006312">
    <property type="term" value="P:mitotic recombination"/>
    <property type="evidence" value="ECO:0007669"/>
    <property type="project" value="TreeGrafter"/>
</dbReference>
<evidence type="ECO:0000256" key="7">
    <source>
        <dbReference type="ARBA" id="ARBA00054210"/>
    </source>
</evidence>
<dbReference type="InterPro" id="IPR010994">
    <property type="entry name" value="RuvA_2-like"/>
</dbReference>
<gene>
    <name evidence="10" type="ORF">g.16996</name>
</gene>
<dbReference type="Pfam" id="PF14520">
    <property type="entry name" value="HHH_5"/>
    <property type="match status" value="1"/>
</dbReference>
<dbReference type="AlphaFoldDB" id="A0A1B6BZS6"/>
<protein>
    <recommendedName>
        <fullName evidence="8">DNA excision repair protein ERCC-1</fullName>
    </recommendedName>
</protein>
<organism evidence="10">
    <name type="scientific">Clastoptera arizonana</name>
    <name type="common">Arizona spittle bug</name>
    <dbReference type="NCBI Taxonomy" id="38151"/>
    <lineage>
        <taxon>Eukaryota</taxon>
        <taxon>Metazoa</taxon>
        <taxon>Ecdysozoa</taxon>
        <taxon>Arthropoda</taxon>
        <taxon>Hexapoda</taxon>
        <taxon>Insecta</taxon>
        <taxon>Pterygota</taxon>
        <taxon>Neoptera</taxon>
        <taxon>Paraneoptera</taxon>
        <taxon>Hemiptera</taxon>
        <taxon>Auchenorrhyncha</taxon>
        <taxon>Cercopoidea</taxon>
        <taxon>Clastopteridae</taxon>
        <taxon>Clastoptera</taxon>
    </lineage>
</organism>
<dbReference type="PANTHER" id="PTHR12749:SF0">
    <property type="entry name" value="DNA EXCISION REPAIR PROTEIN ERCC-1"/>
    <property type="match status" value="1"/>
</dbReference>
<evidence type="ECO:0000256" key="2">
    <source>
        <dbReference type="ARBA" id="ARBA00008283"/>
    </source>
</evidence>
<sequence length="262" mass="29329">MASFTTAFVNLKESENYGCVQSEVIKYLNDPIQDISAQTTTDVIKVSGSIGNSILVNPKQKGNPLLTYISNVPWEFDDSIIPDYVMGRTTCALFLSLRFHNLKPEYINERLRDLGRLYDLRVLVVQVDMKDPHYALKHLTSVCLLANLTLMLAWNAEEAGLILETYKIFQNKPPDLIMEHKESDPHLKLVNALSSIKSVNKTDATTLLSTFGSLGKIIKTSEENLVSCPGLGPNKATRLFKTLHQPFLKSGCLVNNKNLKNM</sequence>
<dbReference type="InterPro" id="IPR004579">
    <property type="entry name" value="ERCC1/RAD10/SWI10"/>
</dbReference>
<dbReference type="Gene3D" id="1.10.150.20">
    <property type="entry name" value="5' to 3' exonuclease, C-terminal subdomain"/>
    <property type="match status" value="1"/>
</dbReference>
<keyword evidence="5" id="KW-0234">DNA repair</keyword>
<dbReference type="Gene3D" id="3.40.50.10130">
    <property type="match status" value="1"/>
</dbReference>
<evidence type="ECO:0000256" key="5">
    <source>
        <dbReference type="ARBA" id="ARBA00023204"/>
    </source>
</evidence>
<dbReference type="InterPro" id="IPR011335">
    <property type="entry name" value="Restrct_endonuc-II-like"/>
</dbReference>
<accession>A0A1B6BZS6</accession>
<dbReference type="GO" id="GO:0003697">
    <property type="term" value="F:single-stranded DNA binding"/>
    <property type="evidence" value="ECO:0007669"/>
    <property type="project" value="TreeGrafter"/>
</dbReference>
<dbReference type="GO" id="GO:0006302">
    <property type="term" value="P:double-strand break repair"/>
    <property type="evidence" value="ECO:0007669"/>
    <property type="project" value="UniProtKB-ARBA"/>
</dbReference>
<dbReference type="EMBL" id="GEDC01030823">
    <property type="protein sequence ID" value="JAS06475.1"/>
    <property type="molecule type" value="Transcribed_RNA"/>
</dbReference>
<keyword evidence="4" id="KW-0238">DNA-binding</keyword>
<evidence type="ECO:0000259" key="9">
    <source>
        <dbReference type="Pfam" id="PF03834"/>
    </source>
</evidence>
<comment type="similarity">
    <text evidence="2">Belongs to the ERCC1/RAD10/SWI10 family.</text>
</comment>
<dbReference type="NCBIfam" id="TIGR00597">
    <property type="entry name" value="rad10"/>
    <property type="match status" value="1"/>
</dbReference>
<dbReference type="SUPFAM" id="SSF47781">
    <property type="entry name" value="RuvA domain 2-like"/>
    <property type="match status" value="1"/>
</dbReference>
<dbReference type="GO" id="GO:0070914">
    <property type="term" value="P:UV-damage excision repair"/>
    <property type="evidence" value="ECO:0007669"/>
    <property type="project" value="TreeGrafter"/>
</dbReference>
<reference evidence="10" key="1">
    <citation type="submission" date="2015-12" db="EMBL/GenBank/DDBJ databases">
        <title>De novo transcriptome assembly of four potential Pierce s Disease insect vectors from Arizona vineyards.</title>
        <authorList>
            <person name="Tassone E.E."/>
        </authorList>
    </citation>
    <scope>NUCLEOTIDE SEQUENCE</scope>
</reference>
<proteinExistence type="inferred from homology"/>
<feature type="domain" description="ERCC1-like central" evidence="9">
    <location>
        <begin position="53"/>
        <end position="167"/>
    </location>
</feature>
<dbReference type="PANTHER" id="PTHR12749">
    <property type="entry name" value="EXCISION REPAIR CROSS-COMPLEMENTING 1 ERCC1"/>
    <property type="match status" value="1"/>
</dbReference>
<dbReference type="FunFam" id="3.40.50.10130:FF:000001">
    <property type="entry name" value="DNA excision repair protein ERCC-1"/>
    <property type="match status" value="1"/>
</dbReference>
<dbReference type="CDD" id="cd22325">
    <property type="entry name" value="ERCC1_C-like"/>
    <property type="match status" value="1"/>
</dbReference>
<name>A0A1B6BZS6_9HEMI</name>
<dbReference type="GO" id="GO:0070522">
    <property type="term" value="C:ERCC4-ERCC1 complex"/>
    <property type="evidence" value="ECO:0007669"/>
    <property type="project" value="TreeGrafter"/>
</dbReference>
<dbReference type="GO" id="GO:0000110">
    <property type="term" value="C:nucleotide-excision repair factor 1 complex"/>
    <property type="evidence" value="ECO:0007669"/>
    <property type="project" value="TreeGrafter"/>
</dbReference>
<evidence type="ECO:0000256" key="6">
    <source>
        <dbReference type="ARBA" id="ARBA00023242"/>
    </source>
</evidence>
<comment type="function">
    <text evidence="7">Non-catalytic component of a structure-specific DNA repair endonuclease responsible for the 5'-incision during DNA repair. Responsible, in conjunction with SLX4, for the first step in the repair of interstrand cross-links (ICL). Participates in the processing of anaphase bridge-generating DNA structures, which consist in incompletely processed DNA lesions arising during S or G2 phase, and can result in cytokinesis failure. Also required for homology-directed repair (HDR) of DNA double-strand breaks, in conjunction with SLX4.</text>
</comment>
<evidence type="ECO:0000256" key="1">
    <source>
        <dbReference type="ARBA" id="ARBA00004123"/>
    </source>
</evidence>
<dbReference type="InterPro" id="IPR047260">
    <property type="entry name" value="ERCC1-like_central_dom"/>
</dbReference>
<dbReference type="SUPFAM" id="SSF52980">
    <property type="entry name" value="Restriction endonuclease-like"/>
    <property type="match status" value="1"/>
</dbReference>